<dbReference type="RefSeq" id="WP_091824473.1">
    <property type="nucleotide sequence ID" value="NZ_FNRJ01000003.1"/>
</dbReference>
<feature type="chain" id="PRO_5017238310" description="Peptidoglycan-associated lipoprotein" evidence="9">
    <location>
        <begin position="20"/>
        <end position="176"/>
    </location>
</feature>
<feature type="signal peptide" evidence="9">
    <location>
        <begin position="1"/>
        <end position="19"/>
    </location>
</feature>
<feature type="domain" description="OmpA-like" evidence="10">
    <location>
        <begin position="60"/>
        <end position="176"/>
    </location>
</feature>
<dbReference type="Gene3D" id="3.30.1330.60">
    <property type="entry name" value="OmpA-like domain"/>
    <property type="match status" value="1"/>
</dbReference>
<dbReference type="PANTHER" id="PTHR30329:SF21">
    <property type="entry name" value="LIPOPROTEIN YIAD-RELATED"/>
    <property type="match status" value="1"/>
</dbReference>
<dbReference type="Proteomes" id="UP000242469">
    <property type="component" value="Unassembled WGS sequence"/>
</dbReference>
<dbReference type="AlphaFoldDB" id="A0A1H4BCN5"/>
<dbReference type="EMBL" id="FNRJ01000003">
    <property type="protein sequence ID" value="SEA45572.1"/>
    <property type="molecule type" value="Genomic_DNA"/>
</dbReference>
<gene>
    <name evidence="8" type="primary">pal</name>
    <name evidence="11" type="ORF">SAMN02745729_103252</name>
</gene>
<dbReference type="GO" id="GO:0009279">
    <property type="term" value="C:cell outer membrane"/>
    <property type="evidence" value="ECO:0007669"/>
    <property type="project" value="UniProtKB-SubCell"/>
</dbReference>
<comment type="similarity">
    <text evidence="8">Belongs to the Pal lipoprotein family.</text>
</comment>
<evidence type="ECO:0000256" key="1">
    <source>
        <dbReference type="ARBA" id="ARBA00022618"/>
    </source>
</evidence>
<evidence type="ECO:0000313" key="11">
    <source>
        <dbReference type="EMBL" id="SEA45572.1"/>
    </source>
</evidence>
<accession>A0A1H4BCN5</accession>
<dbReference type="SUPFAM" id="SSF103088">
    <property type="entry name" value="OmpA-like"/>
    <property type="match status" value="1"/>
</dbReference>
<dbReference type="PROSITE" id="PS51257">
    <property type="entry name" value="PROKAR_LIPOPROTEIN"/>
    <property type="match status" value="1"/>
</dbReference>
<organism evidence="11 12">
    <name type="scientific">Marinobacterium iners DSM 11526</name>
    <dbReference type="NCBI Taxonomy" id="1122198"/>
    <lineage>
        <taxon>Bacteria</taxon>
        <taxon>Pseudomonadati</taxon>
        <taxon>Pseudomonadota</taxon>
        <taxon>Gammaproteobacteria</taxon>
        <taxon>Oceanospirillales</taxon>
        <taxon>Oceanospirillaceae</taxon>
        <taxon>Marinobacterium</taxon>
    </lineage>
</organism>
<evidence type="ECO:0000256" key="9">
    <source>
        <dbReference type="SAM" id="SignalP"/>
    </source>
</evidence>
<sequence>MRVVNLSKAVALTAAMVWAAGCSTTSTSTDAGGAAGDGTSASGANTYGTSGSRVSGAIVTAEDLQQLRTVFYFDFDQAVVRQEGFSDLEAHARYLSQNPSASVRLEGHADERGTREYNMALGERRAKAVERLLVVNGAGNSQVESISFGEEKPAVVGHSADAWGKNRRVELIYQSK</sequence>
<keyword evidence="6 8" id="KW-0449">Lipoprotein</keyword>
<dbReference type="InterPro" id="IPR039001">
    <property type="entry name" value="Pal"/>
</dbReference>
<evidence type="ECO:0000256" key="2">
    <source>
        <dbReference type="ARBA" id="ARBA00022729"/>
    </source>
</evidence>
<dbReference type="NCBIfam" id="TIGR02802">
    <property type="entry name" value="Pal_lipo"/>
    <property type="match status" value="1"/>
</dbReference>
<dbReference type="PROSITE" id="PS51123">
    <property type="entry name" value="OMPA_2"/>
    <property type="match status" value="1"/>
</dbReference>
<evidence type="ECO:0000256" key="7">
    <source>
        <dbReference type="ARBA" id="ARBA00023306"/>
    </source>
</evidence>
<dbReference type="InterPro" id="IPR014169">
    <property type="entry name" value="Pal_lipo_C"/>
</dbReference>
<proteinExistence type="inferred from homology"/>
<comment type="subunit">
    <text evidence="8">The Tol-Pal system is composed of five core proteins: the inner membrane proteins TolA, TolQ and TolR, the periplasmic protein TolB and the outer membrane protein Pal. They form a network linking the inner and outer membranes and the peptidoglycan layer.</text>
</comment>
<keyword evidence="4 8" id="KW-0564">Palmitate</keyword>
<evidence type="ECO:0000259" key="10">
    <source>
        <dbReference type="PROSITE" id="PS51123"/>
    </source>
</evidence>
<keyword evidence="2 8" id="KW-0732">Signal</keyword>
<evidence type="ECO:0000256" key="8">
    <source>
        <dbReference type="HAMAP-Rule" id="MF_02204"/>
    </source>
</evidence>
<dbReference type="InterPro" id="IPR050330">
    <property type="entry name" value="Bact_OuterMem_StrucFunc"/>
</dbReference>
<dbReference type="CDD" id="cd07185">
    <property type="entry name" value="OmpA_C-like"/>
    <property type="match status" value="1"/>
</dbReference>
<evidence type="ECO:0000256" key="5">
    <source>
        <dbReference type="ARBA" id="ARBA00023237"/>
    </source>
</evidence>
<dbReference type="InterPro" id="IPR036737">
    <property type="entry name" value="OmpA-like_sf"/>
</dbReference>
<dbReference type="OrthoDB" id="9809164at2"/>
<comment type="subcellular location">
    <subcellularLocation>
        <location evidence="8">Cell outer membrane</location>
        <topology evidence="8">Lipid-anchor</topology>
    </subcellularLocation>
</comment>
<keyword evidence="7 8" id="KW-0131">Cell cycle</keyword>
<dbReference type="Pfam" id="PF00691">
    <property type="entry name" value="OmpA"/>
    <property type="match status" value="1"/>
</dbReference>
<evidence type="ECO:0000256" key="4">
    <source>
        <dbReference type="ARBA" id="ARBA00023139"/>
    </source>
</evidence>
<dbReference type="InterPro" id="IPR006665">
    <property type="entry name" value="OmpA-like"/>
</dbReference>
<dbReference type="PANTHER" id="PTHR30329">
    <property type="entry name" value="STATOR ELEMENT OF FLAGELLAR MOTOR COMPLEX"/>
    <property type="match status" value="1"/>
</dbReference>
<name>A0A1H4BCN5_9GAMM</name>
<keyword evidence="3 8" id="KW-0472">Membrane</keyword>
<dbReference type="HAMAP" id="MF_02204">
    <property type="entry name" value="Pal"/>
    <property type="match status" value="1"/>
</dbReference>
<reference evidence="12" key="1">
    <citation type="submission" date="2016-10" db="EMBL/GenBank/DDBJ databases">
        <authorList>
            <person name="Varghese N."/>
            <person name="Submissions S."/>
        </authorList>
    </citation>
    <scope>NUCLEOTIDE SEQUENCE [LARGE SCALE GENOMIC DNA]</scope>
    <source>
        <strain evidence="12">DSM 11526</strain>
    </source>
</reference>
<comment type="function">
    <text evidence="8">Part of the Tol-Pal system, which plays a role in outer membrane invagination during cell division and is important for maintaining outer membrane integrity.</text>
</comment>
<keyword evidence="12" id="KW-1185">Reference proteome</keyword>
<evidence type="ECO:0000256" key="6">
    <source>
        <dbReference type="ARBA" id="ARBA00023288"/>
    </source>
</evidence>
<protein>
    <recommendedName>
        <fullName evidence="8">Peptidoglycan-associated lipoprotein</fullName>
        <shortName evidence="8">PAL</shortName>
    </recommendedName>
</protein>
<keyword evidence="1 8" id="KW-0132">Cell division</keyword>
<dbReference type="STRING" id="1122198.SAMN02745729_103252"/>
<evidence type="ECO:0000313" key="12">
    <source>
        <dbReference type="Proteomes" id="UP000242469"/>
    </source>
</evidence>
<keyword evidence="5 8" id="KW-0998">Cell outer membrane</keyword>
<dbReference type="PRINTS" id="PR01021">
    <property type="entry name" value="OMPADOMAIN"/>
</dbReference>
<dbReference type="GO" id="GO:0051301">
    <property type="term" value="P:cell division"/>
    <property type="evidence" value="ECO:0007669"/>
    <property type="project" value="UniProtKB-UniRule"/>
</dbReference>
<dbReference type="InterPro" id="IPR006664">
    <property type="entry name" value="OMP_bac"/>
</dbReference>
<evidence type="ECO:0000256" key="3">
    <source>
        <dbReference type="ARBA" id="ARBA00023136"/>
    </source>
</evidence>